<proteinExistence type="predicted"/>
<evidence type="ECO:0000313" key="2">
    <source>
        <dbReference type="Proteomes" id="UP000663281"/>
    </source>
</evidence>
<reference evidence="1 2" key="1">
    <citation type="submission" date="2021-03" db="EMBL/GenBank/DDBJ databases">
        <title>Novel species identification of genus Shewanella.</title>
        <authorList>
            <person name="Liu G."/>
            <person name="Zhang Q."/>
        </authorList>
    </citation>
    <scope>NUCLEOTIDE SEQUENCE [LARGE SCALE GENOMIC DNA]</scope>
    <source>
        <strain evidence="1 2">FJAT-53726</strain>
    </source>
</reference>
<dbReference type="RefSeq" id="WP_207319816.1">
    <property type="nucleotide sequence ID" value="NZ_CP071501.1"/>
</dbReference>
<dbReference type="EMBL" id="CP071504">
    <property type="protein sequence ID" value="QSX28485.1"/>
    <property type="molecule type" value="Genomic_DNA"/>
</dbReference>
<sequence>MSKDRSYKFYDLIHEIEYEIGSECYNGNIQNYGPGGDWAGEGRDFRYPVTFINDKGDKDKYRGRYPFTKKVNGDYVQGQLGNKRYNSAYYAFGANQLYILRGIKHALEHIEKKLGINFDKLLEDNGDNNKSR</sequence>
<evidence type="ECO:0000313" key="1">
    <source>
        <dbReference type="EMBL" id="QSX28485.1"/>
    </source>
</evidence>
<dbReference type="Proteomes" id="UP000663281">
    <property type="component" value="Chromosome"/>
</dbReference>
<keyword evidence="2" id="KW-1185">Reference proteome</keyword>
<protein>
    <submittedName>
        <fullName evidence="1">Uncharacterized protein</fullName>
    </submittedName>
</protein>
<accession>A0A975AIX3</accession>
<gene>
    <name evidence="1" type="ORF">JYB88_09200</name>
</gene>
<organism evidence="1 2">
    <name type="scientific">Shewanella cyperi</name>
    <dbReference type="NCBI Taxonomy" id="2814292"/>
    <lineage>
        <taxon>Bacteria</taxon>
        <taxon>Pseudomonadati</taxon>
        <taxon>Pseudomonadota</taxon>
        <taxon>Gammaproteobacteria</taxon>
        <taxon>Alteromonadales</taxon>
        <taxon>Shewanellaceae</taxon>
        <taxon>Shewanella</taxon>
    </lineage>
</organism>
<dbReference type="AlphaFoldDB" id="A0A975AIX3"/>
<name>A0A975AIX3_9GAMM</name>
<dbReference type="KEGG" id="scyp:JYB88_09200"/>